<dbReference type="InterPro" id="IPR051544">
    <property type="entry name" value="TPS_OM_transporter"/>
</dbReference>
<sequence length="597" mass="62375">MIMSLEMARVRTSRLSSARRLAVRTGGVLLAVAIGAGMSVPGFAQAPSPSQVTPRSLAPDIQRSPTGVVLPEVPAGQVPPGAAGVTLRVGAVVVEGGDPGLAPDTAAITATLRGRTVSIAAVYAAAAAIEQLYASRGYFLTRVVIPPQDARHGGTLRLRVVEGFVEAIDSSRLSSRVRGRVDTITAGLVGVRRLTLAVFERKLLLAGDTPGLALRSRLEPGSATGAVKLVLDGEHRPLGADLSIDNSLPKSLGTTSATLSAAFQSAAGMGELAYITASGSPSNGWLASEGPRRLVAAGIILPLGADGLTFNAEATLSDTHPRNGPGVLQTESTLRRLAFRLAYPLIRSRTTSLTLRAALEVTDEQQRAPLFDIALYDDRLRPIRIGADLVHVVASTGTSLGLGFDFSQGFHWLGSRGRADATLDRPISRALGNDVFSKLEFRARLTQALAWNFALELSGRAQYALTGPLLNSERFTLGGPRSLSALDSGLLAGDSGWLIRAELQYSALIPPGPAGQGAMVPYLFVARGQAVNLRPTIVERRTVGATNVGAGVRATVVPNGQPLAPRAIDLGLEGARQIGDGPGHDGWRVNANASVKF</sequence>
<evidence type="ECO:0000313" key="11">
    <source>
        <dbReference type="Proteomes" id="UP000298781"/>
    </source>
</evidence>
<organism evidence="10 11">
    <name type="scientific">Phreatobacter stygius</name>
    <dbReference type="NCBI Taxonomy" id="1940610"/>
    <lineage>
        <taxon>Bacteria</taxon>
        <taxon>Pseudomonadati</taxon>
        <taxon>Pseudomonadota</taxon>
        <taxon>Alphaproteobacteria</taxon>
        <taxon>Hyphomicrobiales</taxon>
        <taxon>Phreatobacteraceae</taxon>
        <taxon>Phreatobacter</taxon>
    </lineage>
</organism>
<dbReference type="Pfam" id="PF08479">
    <property type="entry name" value="POTRA_2"/>
    <property type="match status" value="1"/>
</dbReference>
<protein>
    <submittedName>
        <fullName evidence="10">ShlB/FhaC/HecB family hemolysin secretion/activation protein</fullName>
    </submittedName>
</protein>
<dbReference type="InterPro" id="IPR005565">
    <property type="entry name" value="Hemolysn_activator_HlyB_C"/>
</dbReference>
<accession>A0A4D7BL04</accession>
<keyword evidence="7" id="KW-0472">Membrane</keyword>
<evidence type="ECO:0000256" key="3">
    <source>
        <dbReference type="ARBA" id="ARBA00022448"/>
    </source>
</evidence>
<dbReference type="EMBL" id="CP039690">
    <property type="protein sequence ID" value="QCI68417.1"/>
    <property type="molecule type" value="Genomic_DNA"/>
</dbReference>
<keyword evidence="4" id="KW-1134">Transmembrane beta strand</keyword>
<evidence type="ECO:0000256" key="8">
    <source>
        <dbReference type="ARBA" id="ARBA00023237"/>
    </source>
</evidence>
<dbReference type="Pfam" id="PF03865">
    <property type="entry name" value="ShlB"/>
    <property type="match status" value="1"/>
</dbReference>
<evidence type="ECO:0000256" key="1">
    <source>
        <dbReference type="ARBA" id="ARBA00004442"/>
    </source>
</evidence>
<evidence type="ECO:0000256" key="6">
    <source>
        <dbReference type="ARBA" id="ARBA00022927"/>
    </source>
</evidence>
<name>A0A4D7BL04_9HYPH</name>
<dbReference type="Proteomes" id="UP000298781">
    <property type="component" value="Chromosome"/>
</dbReference>
<evidence type="ECO:0000256" key="2">
    <source>
        <dbReference type="ARBA" id="ARBA00009055"/>
    </source>
</evidence>
<keyword evidence="5" id="KW-0812">Transmembrane</keyword>
<dbReference type="GO" id="GO:0046819">
    <property type="term" value="P:protein secretion by the type V secretion system"/>
    <property type="evidence" value="ECO:0007669"/>
    <property type="project" value="TreeGrafter"/>
</dbReference>
<keyword evidence="6" id="KW-0653">Protein transport</keyword>
<dbReference type="PANTHER" id="PTHR34597:SF6">
    <property type="entry name" value="BLR6126 PROTEIN"/>
    <property type="match status" value="1"/>
</dbReference>
<dbReference type="PANTHER" id="PTHR34597">
    <property type="entry name" value="SLR1661 PROTEIN"/>
    <property type="match status" value="1"/>
</dbReference>
<feature type="domain" description="POTRA" evidence="9">
    <location>
        <begin position="87"/>
        <end position="163"/>
    </location>
</feature>
<comment type="similarity">
    <text evidence="2">Belongs to the TPS (TC 1.B.20) family.</text>
</comment>
<dbReference type="GO" id="GO:0098046">
    <property type="term" value="C:type V protein secretion system complex"/>
    <property type="evidence" value="ECO:0007669"/>
    <property type="project" value="TreeGrafter"/>
</dbReference>
<gene>
    <name evidence="10" type="ORF">E8M01_31835</name>
</gene>
<evidence type="ECO:0000313" key="10">
    <source>
        <dbReference type="EMBL" id="QCI68417.1"/>
    </source>
</evidence>
<dbReference type="InterPro" id="IPR013686">
    <property type="entry name" value="Polypept-transport_assoc_ShlB"/>
</dbReference>
<keyword evidence="3" id="KW-0813">Transport</keyword>
<proteinExistence type="inferred from homology"/>
<dbReference type="Gene3D" id="2.40.160.50">
    <property type="entry name" value="membrane protein fhac: a member of the omp85/tpsb transporter family"/>
    <property type="match status" value="1"/>
</dbReference>
<dbReference type="GO" id="GO:0008320">
    <property type="term" value="F:protein transmembrane transporter activity"/>
    <property type="evidence" value="ECO:0007669"/>
    <property type="project" value="TreeGrafter"/>
</dbReference>
<dbReference type="InterPro" id="IPR034746">
    <property type="entry name" value="POTRA"/>
</dbReference>
<dbReference type="Gene3D" id="3.10.20.310">
    <property type="entry name" value="membrane protein fhac"/>
    <property type="match status" value="1"/>
</dbReference>
<dbReference type="PROSITE" id="PS51779">
    <property type="entry name" value="POTRA"/>
    <property type="match status" value="1"/>
</dbReference>
<comment type="subcellular location">
    <subcellularLocation>
        <location evidence="1">Cell outer membrane</location>
    </subcellularLocation>
</comment>
<reference evidence="10 11" key="1">
    <citation type="submission" date="2019-04" db="EMBL/GenBank/DDBJ databases">
        <title>Phreatobacter aquaticus sp. nov.</title>
        <authorList>
            <person name="Choi A."/>
        </authorList>
    </citation>
    <scope>NUCLEOTIDE SEQUENCE [LARGE SCALE GENOMIC DNA]</scope>
    <source>
        <strain evidence="10 11">KCTC 52518</strain>
    </source>
</reference>
<evidence type="ECO:0000256" key="5">
    <source>
        <dbReference type="ARBA" id="ARBA00022692"/>
    </source>
</evidence>
<dbReference type="KEGG" id="pstg:E8M01_31835"/>
<evidence type="ECO:0000256" key="4">
    <source>
        <dbReference type="ARBA" id="ARBA00022452"/>
    </source>
</evidence>
<dbReference type="OrthoDB" id="7439045at2"/>
<evidence type="ECO:0000256" key="7">
    <source>
        <dbReference type="ARBA" id="ARBA00023136"/>
    </source>
</evidence>
<keyword evidence="8" id="KW-0998">Cell outer membrane</keyword>
<dbReference type="GO" id="GO:0009279">
    <property type="term" value="C:cell outer membrane"/>
    <property type="evidence" value="ECO:0007669"/>
    <property type="project" value="UniProtKB-SubCell"/>
</dbReference>
<dbReference type="AlphaFoldDB" id="A0A4D7BL04"/>
<evidence type="ECO:0000259" key="9">
    <source>
        <dbReference type="PROSITE" id="PS51779"/>
    </source>
</evidence>
<keyword evidence="11" id="KW-1185">Reference proteome</keyword>